<evidence type="ECO:0000256" key="1">
    <source>
        <dbReference type="ARBA" id="ARBA00004123"/>
    </source>
</evidence>
<gene>
    <name evidence="10" type="ORF">NDU88_000976</name>
</gene>
<dbReference type="EMBL" id="JANPWB010000016">
    <property type="protein sequence ID" value="KAJ1080785.1"/>
    <property type="molecule type" value="Genomic_DNA"/>
</dbReference>
<dbReference type="Proteomes" id="UP001066276">
    <property type="component" value="Chromosome 12"/>
</dbReference>
<evidence type="ECO:0000313" key="10">
    <source>
        <dbReference type="EMBL" id="KAJ1080785.1"/>
    </source>
</evidence>
<dbReference type="InterPro" id="IPR038581">
    <property type="entry name" value="ODC_AZ_sf"/>
</dbReference>
<name>A0AAV7KRI1_PLEWA</name>
<dbReference type="GO" id="GO:0005634">
    <property type="term" value="C:nucleus"/>
    <property type="evidence" value="ECO:0007669"/>
    <property type="project" value="UniProtKB-SubCell"/>
</dbReference>
<evidence type="ECO:0000256" key="5">
    <source>
        <dbReference type="ARBA" id="ARBA00022553"/>
    </source>
</evidence>
<evidence type="ECO:0000256" key="9">
    <source>
        <dbReference type="ARBA" id="ARBA00071308"/>
    </source>
</evidence>
<comment type="subcellular location">
    <subcellularLocation>
        <location evidence="2">Cytoplasm</location>
    </subcellularLocation>
    <subcellularLocation>
        <location evidence="1">Nucleus</location>
    </subcellularLocation>
</comment>
<keyword evidence="6" id="KW-0688">Ribosomal frameshifting</keyword>
<dbReference type="PANTHER" id="PTHR10279">
    <property type="entry name" value="ORNITHINE DECARBOXYLASE ANTIZYME"/>
    <property type="match status" value="1"/>
</dbReference>
<comment type="caution">
    <text evidence="10">The sequence shown here is derived from an EMBL/GenBank/DDBJ whole genome shotgun (WGS) entry which is preliminary data.</text>
</comment>
<dbReference type="InterPro" id="IPR002993">
    <property type="entry name" value="ODC_AZ"/>
</dbReference>
<dbReference type="AlphaFoldDB" id="A0AAV7KRI1"/>
<keyword evidence="11" id="KW-1185">Reference proteome</keyword>
<evidence type="ECO:0000256" key="6">
    <source>
        <dbReference type="ARBA" id="ARBA00022758"/>
    </source>
</evidence>
<organism evidence="10 11">
    <name type="scientific">Pleurodeles waltl</name>
    <name type="common">Iberian ribbed newt</name>
    <dbReference type="NCBI Taxonomy" id="8319"/>
    <lineage>
        <taxon>Eukaryota</taxon>
        <taxon>Metazoa</taxon>
        <taxon>Chordata</taxon>
        <taxon>Craniata</taxon>
        <taxon>Vertebrata</taxon>
        <taxon>Euteleostomi</taxon>
        <taxon>Amphibia</taxon>
        <taxon>Batrachia</taxon>
        <taxon>Caudata</taxon>
        <taxon>Salamandroidea</taxon>
        <taxon>Salamandridae</taxon>
        <taxon>Pleurodelinae</taxon>
        <taxon>Pleurodeles</taxon>
    </lineage>
</organism>
<accession>A0AAV7KRI1</accession>
<dbReference type="Pfam" id="PF02100">
    <property type="entry name" value="ODC_AZ"/>
    <property type="match status" value="1"/>
</dbReference>
<reference evidence="10" key="1">
    <citation type="journal article" date="2022" name="bioRxiv">
        <title>Sequencing and chromosome-scale assembly of the giantPleurodeles waltlgenome.</title>
        <authorList>
            <person name="Brown T."/>
            <person name="Elewa A."/>
            <person name="Iarovenko S."/>
            <person name="Subramanian E."/>
            <person name="Araus A.J."/>
            <person name="Petzold A."/>
            <person name="Susuki M."/>
            <person name="Suzuki K.-i.T."/>
            <person name="Hayashi T."/>
            <person name="Toyoda A."/>
            <person name="Oliveira C."/>
            <person name="Osipova E."/>
            <person name="Leigh N.D."/>
            <person name="Simon A."/>
            <person name="Yun M.H."/>
        </authorList>
    </citation>
    <scope>NUCLEOTIDE SEQUENCE</scope>
    <source>
        <strain evidence="10">20211129_DDA</strain>
        <tissue evidence="10">Liver</tissue>
    </source>
</reference>
<dbReference type="GO" id="GO:0045732">
    <property type="term" value="P:positive regulation of protein catabolic process"/>
    <property type="evidence" value="ECO:0007669"/>
    <property type="project" value="TreeGrafter"/>
</dbReference>
<keyword evidence="7" id="KW-0539">Nucleus</keyword>
<dbReference type="GO" id="GO:0008073">
    <property type="term" value="F:ornithine decarboxylase inhibitor activity"/>
    <property type="evidence" value="ECO:0007669"/>
    <property type="project" value="InterPro"/>
</dbReference>
<evidence type="ECO:0000256" key="3">
    <source>
        <dbReference type="ARBA" id="ARBA00008796"/>
    </source>
</evidence>
<dbReference type="PANTHER" id="PTHR10279:SF9">
    <property type="entry name" value="ORNITHINE DECARBOXYLASE ANTIZYME 3"/>
    <property type="match status" value="1"/>
</dbReference>
<keyword evidence="5" id="KW-0597">Phosphoprotein</keyword>
<comment type="similarity">
    <text evidence="3">Belongs to the ODC antizyme family.</text>
</comment>
<dbReference type="FunFam" id="3.40.630.60:FF:000002">
    <property type="entry name" value="Ornithine decarboxylase antizyme 3"/>
    <property type="match status" value="1"/>
</dbReference>
<dbReference type="GO" id="GO:0075523">
    <property type="term" value="P:viral translational frameshifting"/>
    <property type="evidence" value="ECO:0007669"/>
    <property type="project" value="UniProtKB-KW"/>
</dbReference>
<dbReference type="InterPro" id="IPR016181">
    <property type="entry name" value="Acyl_CoA_acyltransferase"/>
</dbReference>
<sequence>MPVPESKTSTSLSPYGREHRKDLKELHSAGNLTVLADTTLSNDPVQLDFHFKLGSRGSAYWHGTLSHKKLFLETPTRVLDQGNRESLTAALDFVEVKTDANFVFVNFSKTRNDRRELLRAFGYMGFEVVRPGHPSVPAWDDVIFMVYSLERELPSST</sequence>
<evidence type="ECO:0000256" key="4">
    <source>
        <dbReference type="ARBA" id="ARBA00022490"/>
    </source>
</evidence>
<evidence type="ECO:0000256" key="8">
    <source>
        <dbReference type="ARBA" id="ARBA00053466"/>
    </source>
</evidence>
<evidence type="ECO:0000256" key="2">
    <source>
        <dbReference type="ARBA" id="ARBA00004496"/>
    </source>
</evidence>
<evidence type="ECO:0000256" key="7">
    <source>
        <dbReference type="ARBA" id="ARBA00023242"/>
    </source>
</evidence>
<proteinExistence type="inferred from homology"/>
<evidence type="ECO:0000313" key="11">
    <source>
        <dbReference type="Proteomes" id="UP001066276"/>
    </source>
</evidence>
<dbReference type="Gene3D" id="3.40.630.60">
    <property type="match status" value="1"/>
</dbReference>
<dbReference type="SUPFAM" id="SSF55729">
    <property type="entry name" value="Acyl-CoA N-acyltransferases (Nat)"/>
    <property type="match status" value="1"/>
</dbReference>
<protein>
    <recommendedName>
        <fullName evidence="9">Ornithine decarboxylase antizyme 3</fullName>
    </recommendedName>
</protein>
<keyword evidence="4" id="KW-0963">Cytoplasm</keyword>
<comment type="function">
    <text evidence="8">Ornithine decarboxylase (ODC) antizyme protein that negatively regulates ODC activity and intracellular polyamine biosynthesis and uptake in response to increased intracellular polyamine levels. Binds to ODC monomers, inhibiting the assembly of the functional ODC homodimers. Does not target the ODC monomers for degradation, which allows a protein synthesis-independent restoration of ODC activity. Stabilizes AZIN2 by interfering with its ubiquitination. Involved in the translocation of AZNI2 from ER-Golgi intermediate compartment (ERGIC) to the cytosol. Probably plays a key role in spermatogenesis by regulating the intracellular concentration of polyamines in haploid germ cells.</text>
</comment>
<dbReference type="GO" id="GO:0005737">
    <property type="term" value="C:cytoplasm"/>
    <property type="evidence" value="ECO:0007669"/>
    <property type="project" value="UniProtKB-SubCell"/>
</dbReference>